<evidence type="ECO:0000313" key="2">
    <source>
        <dbReference type="Proteomes" id="UP000442533"/>
    </source>
</evidence>
<organism evidence="1 2">
    <name type="scientific">Paracoccus limosus</name>
    <dbReference type="NCBI Taxonomy" id="913252"/>
    <lineage>
        <taxon>Bacteria</taxon>
        <taxon>Pseudomonadati</taxon>
        <taxon>Pseudomonadota</taxon>
        <taxon>Alphaproteobacteria</taxon>
        <taxon>Rhodobacterales</taxon>
        <taxon>Paracoccaceae</taxon>
        <taxon>Paracoccus</taxon>
    </lineage>
</organism>
<dbReference type="EMBL" id="WMIF01000045">
    <property type="protein sequence ID" value="MTH36540.1"/>
    <property type="molecule type" value="Genomic_DNA"/>
</dbReference>
<evidence type="ECO:0000313" key="1">
    <source>
        <dbReference type="EMBL" id="MTH36540.1"/>
    </source>
</evidence>
<keyword evidence="2" id="KW-1185">Reference proteome</keyword>
<proteinExistence type="predicted"/>
<dbReference type="OrthoDB" id="8457063at2"/>
<name>A0A844HA10_9RHOB</name>
<accession>A0A844HA10</accession>
<dbReference type="NCBIfam" id="NF047331">
    <property type="entry name" value="phage_HTJ"/>
    <property type="match status" value="1"/>
</dbReference>
<dbReference type="Proteomes" id="UP000442533">
    <property type="component" value="Unassembled WGS sequence"/>
</dbReference>
<dbReference type="AlphaFoldDB" id="A0A844HA10"/>
<dbReference type="RefSeq" id="WP_155066049.1">
    <property type="nucleotide sequence ID" value="NZ_WMIF01000045.1"/>
</dbReference>
<comment type="caution">
    <text evidence="1">The sequence shown here is derived from an EMBL/GenBank/DDBJ whole genome shotgun (WGS) entry which is preliminary data.</text>
</comment>
<reference evidence="1 2" key="1">
    <citation type="submission" date="2019-11" db="EMBL/GenBank/DDBJ databases">
        <authorList>
            <person name="Dong K."/>
        </authorList>
    </citation>
    <scope>NUCLEOTIDE SEQUENCE [LARGE SCALE GENOMIC DNA]</scope>
    <source>
        <strain evidence="1 2">JCM 17370</strain>
    </source>
</reference>
<gene>
    <name evidence="1" type="ORF">GL279_18295</name>
</gene>
<sequence>MADATTLHQWRDRLQSARFTGERAVQDANGARVEYKSDSEMARALAAIDSELARLHQRRLSIIRLQTSKGL</sequence>
<protein>
    <submittedName>
        <fullName evidence="1">Uncharacterized protein</fullName>
    </submittedName>
</protein>